<name>A0A085LIQ6_9BILA</name>
<evidence type="ECO:0000256" key="2">
    <source>
        <dbReference type="SAM" id="SignalP"/>
    </source>
</evidence>
<evidence type="ECO:0000313" key="4">
    <source>
        <dbReference type="Proteomes" id="UP000030764"/>
    </source>
</evidence>
<dbReference type="Proteomes" id="UP000030764">
    <property type="component" value="Unassembled WGS sequence"/>
</dbReference>
<feature type="chain" id="PRO_5001794692" description="Secreted protein" evidence="2">
    <location>
        <begin position="22"/>
        <end position="107"/>
    </location>
</feature>
<sequence>MFHWPGAVSALHKLLERTAVALLLNGMREGLTCAPPSRRTWGGRACVPPVTKLSGRGCQGGAATAPPVVKLPGRGTSRSSCSKPTMEGGTTVSLIKLSECRSEHIFS</sequence>
<keyword evidence="4" id="KW-1185">Reference proteome</keyword>
<accession>A0A085LIQ6</accession>
<reference evidence="3 4" key="1">
    <citation type="journal article" date="2014" name="Nat. Genet.">
        <title>Genome and transcriptome of the porcine whipworm Trichuris suis.</title>
        <authorList>
            <person name="Jex A.R."/>
            <person name="Nejsum P."/>
            <person name="Schwarz E.M."/>
            <person name="Hu L."/>
            <person name="Young N.D."/>
            <person name="Hall R.S."/>
            <person name="Korhonen P.K."/>
            <person name="Liao S."/>
            <person name="Thamsborg S."/>
            <person name="Xia J."/>
            <person name="Xu P."/>
            <person name="Wang S."/>
            <person name="Scheerlinck J.P."/>
            <person name="Hofmann A."/>
            <person name="Sternberg P.W."/>
            <person name="Wang J."/>
            <person name="Gasser R.B."/>
        </authorList>
    </citation>
    <scope>NUCLEOTIDE SEQUENCE [LARGE SCALE GENOMIC DNA]</scope>
    <source>
        <strain evidence="3">DCEP-RM93M</strain>
    </source>
</reference>
<evidence type="ECO:0000313" key="3">
    <source>
        <dbReference type="EMBL" id="KFD44852.1"/>
    </source>
</evidence>
<proteinExistence type="predicted"/>
<feature type="compositionally biased region" description="Polar residues" evidence="1">
    <location>
        <begin position="76"/>
        <end position="85"/>
    </location>
</feature>
<protein>
    <recommendedName>
        <fullName evidence="5">Secreted protein</fullName>
    </recommendedName>
</protein>
<gene>
    <name evidence="3" type="ORF">M513_14271</name>
</gene>
<dbReference type="EMBL" id="KL364346">
    <property type="protein sequence ID" value="KFD44852.1"/>
    <property type="molecule type" value="Genomic_DNA"/>
</dbReference>
<feature type="signal peptide" evidence="2">
    <location>
        <begin position="1"/>
        <end position="21"/>
    </location>
</feature>
<evidence type="ECO:0000256" key="1">
    <source>
        <dbReference type="SAM" id="MobiDB-lite"/>
    </source>
</evidence>
<feature type="region of interest" description="Disordered" evidence="1">
    <location>
        <begin position="57"/>
        <end position="85"/>
    </location>
</feature>
<evidence type="ECO:0008006" key="5">
    <source>
        <dbReference type="Google" id="ProtNLM"/>
    </source>
</evidence>
<dbReference type="AlphaFoldDB" id="A0A085LIQ6"/>
<organism evidence="3 4">
    <name type="scientific">Trichuris suis</name>
    <name type="common">pig whipworm</name>
    <dbReference type="NCBI Taxonomy" id="68888"/>
    <lineage>
        <taxon>Eukaryota</taxon>
        <taxon>Metazoa</taxon>
        <taxon>Ecdysozoa</taxon>
        <taxon>Nematoda</taxon>
        <taxon>Enoplea</taxon>
        <taxon>Dorylaimia</taxon>
        <taxon>Trichinellida</taxon>
        <taxon>Trichuridae</taxon>
        <taxon>Trichuris</taxon>
    </lineage>
</organism>
<keyword evidence="2" id="KW-0732">Signal</keyword>